<dbReference type="SUPFAM" id="SSF52283">
    <property type="entry name" value="Formate/glycerate dehydrogenase catalytic domain-like"/>
    <property type="match status" value="1"/>
</dbReference>
<organism evidence="7 8">
    <name type="scientific">Sphingomonas changbaiensis NBRC 104936</name>
    <dbReference type="NCBI Taxonomy" id="1219043"/>
    <lineage>
        <taxon>Bacteria</taxon>
        <taxon>Pseudomonadati</taxon>
        <taxon>Pseudomonadota</taxon>
        <taxon>Alphaproteobacteria</taxon>
        <taxon>Sphingomonadales</taxon>
        <taxon>Sphingomonadaceae</taxon>
        <taxon>Sphingomonas</taxon>
    </lineage>
</organism>
<dbReference type="AlphaFoldDB" id="A0A0E9MNK8"/>
<dbReference type="InterPro" id="IPR029752">
    <property type="entry name" value="D-isomer_DH_CS1"/>
</dbReference>
<dbReference type="EMBL" id="BBWU01000025">
    <property type="protein sequence ID" value="GAO39129.1"/>
    <property type="molecule type" value="Genomic_DNA"/>
</dbReference>
<evidence type="ECO:0000256" key="1">
    <source>
        <dbReference type="ARBA" id="ARBA00005854"/>
    </source>
</evidence>
<dbReference type="PANTHER" id="PTHR10996">
    <property type="entry name" value="2-HYDROXYACID DEHYDROGENASE-RELATED"/>
    <property type="match status" value="1"/>
</dbReference>
<evidence type="ECO:0000259" key="6">
    <source>
        <dbReference type="Pfam" id="PF02826"/>
    </source>
</evidence>
<comment type="similarity">
    <text evidence="1 4">Belongs to the D-isomer specific 2-hydroxyacid dehydrogenase family.</text>
</comment>
<dbReference type="InterPro" id="IPR036291">
    <property type="entry name" value="NAD(P)-bd_dom_sf"/>
</dbReference>
<dbReference type="Pfam" id="PF00389">
    <property type="entry name" value="2-Hacid_dh"/>
    <property type="match status" value="1"/>
</dbReference>
<name>A0A0E9MNK8_9SPHN</name>
<dbReference type="Pfam" id="PF02826">
    <property type="entry name" value="2-Hacid_dh_C"/>
    <property type="match status" value="1"/>
</dbReference>
<evidence type="ECO:0000256" key="4">
    <source>
        <dbReference type="RuleBase" id="RU003719"/>
    </source>
</evidence>
<dbReference type="FunFam" id="3.40.50.720:FF:000203">
    <property type="entry name" value="D-3-phosphoglycerate dehydrogenase (SerA)"/>
    <property type="match status" value="1"/>
</dbReference>
<dbReference type="GO" id="GO:0005829">
    <property type="term" value="C:cytosol"/>
    <property type="evidence" value="ECO:0007669"/>
    <property type="project" value="TreeGrafter"/>
</dbReference>
<evidence type="ECO:0000256" key="3">
    <source>
        <dbReference type="ARBA" id="ARBA00023027"/>
    </source>
</evidence>
<dbReference type="RefSeq" id="WP_046347950.1">
    <property type="nucleotide sequence ID" value="NZ_BBWU01000025.1"/>
</dbReference>
<dbReference type="PANTHER" id="PTHR10996:SF283">
    <property type="entry name" value="GLYOXYLATE_HYDROXYPYRUVATE REDUCTASE B"/>
    <property type="match status" value="1"/>
</dbReference>
<evidence type="ECO:0000313" key="8">
    <source>
        <dbReference type="Proteomes" id="UP000033202"/>
    </source>
</evidence>
<dbReference type="STRING" id="1219043.SCH01S_25_01100"/>
<keyword evidence="3" id="KW-0520">NAD</keyword>
<feature type="domain" description="D-isomer specific 2-hydroxyacid dehydrogenase NAD-binding" evidence="6">
    <location>
        <begin position="114"/>
        <end position="293"/>
    </location>
</feature>
<keyword evidence="2 4" id="KW-0560">Oxidoreductase</keyword>
<evidence type="ECO:0000256" key="2">
    <source>
        <dbReference type="ARBA" id="ARBA00023002"/>
    </source>
</evidence>
<dbReference type="GO" id="GO:0016618">
    <property type="term" value="F:hydroxypyruvate reductase [NAD(P)H] activity"/>
    <property type="evidence" value="ECO:0007669"/>
    <property type="project" value="TreeGrafter"/>
</dbReference>
<keyword evidence="8" id="KW-1185">Reference proteome</keyword>
<comment type="caution">
    <text evidence="7">The sequence shown here is derived from an EMBL/GenBank/DDBJ whole genome shotgun (WGS) entry which is preliminary data.</text>
</comment>
<dbReference type="PROSITE" id="PS00065">
    <property type="entry name" value="D_2_HYDROXYACID_DH_1"/>
    <property type="match status" value="1"/>
</dbReference>
<dbReference type="InterPro" id="IPR006140">
    <property type="entry name" value="D-isomer_DH_NAD-bd"/>
</dbReference>
<proteinExistence type="inferred from homology"/>
<protein>
    <submittedName>
        <fullName evidence="7">Putative glyoxylate reductase</fullName>
    </submittedName>
</protein>
<evidence type="ECO:0000313" key="7">
    <source>
        <dbReference type="EMBL" id="GAO39129.1"/>
    </source>
</evidence>
<dbReference type="InterPro" id="IPR006139">
    <property type="entry name" value="D-isomer_2_OHA_DH_cat_dom"/>
</dbReference>
<sequence length="329" mass="35600">MPQIARPRVVVTRQLPPAIEARMRELFNVRLNETDRPMRRDQLAAALADADVLVPTLTDAIDATLIADAGAGLKLIANFGNGVDHIDLAAARARGIIVTNTPGVLTQDAADMAMALILAVPRRLSEGERLVRAGDWSGWGPTAMLGRRVNGKALGILGMGRIGQAIAMRARGFGMRIHYHNRKRLPDVVERAVDATWHAALDDMLTEIDLLSINCPHNASTHHLIDAGRLELLGRGGYLINISRGQIVDEPALIDALENGTIAGAGLDVFEHEPAIDPRLLARDNVVLLPHMASATIEARQATGEKVIANIRMWADGHRPPDQVLEGWA</sequence>
<accession>A0A0E9MNK8</accession>
<dbReference type="GO" id="GO:0051287">
    <property type="term" value="F:NAD binding"/>
    <property type="evidence" value="ECO:0007669"/>
    <property type="project" value="InterPro"/>
</dbReference>
<evidence type="ECO:0000259" key="5">
    <source>
        <dbReference type="Pfam" id="PF00389"/>
    </source>
</evidence>
<dbReference type="GO" id="GO:0030267">
    <property type="term" value="F:glyoxylate reductase (NADPH) activity"/>
    <property type="evidence" value="ECO:0007669"/>
    <property type="project" value="TreeGrafter"/>
</dbReference>
<reference evidence="7 8" key="1">
    <citation type="submission" date="2015-04" db="EMBL/GenBank/DDBJ databases">
        <title>Whole genome shotgun sequence of Sphingomonas changbaiensis NBRC 104936.</title>
        <authorList>
            <person name="Katano-Makiyama Y."/>
            <person name="Hosoyama A."/>
            <person name="Hashimoto M."/>
            <person name="Noguchi M."/>
            <person name="Tsuchikane K."/>
            <person name="Ohji S."/>
            <person name="Yamazoe A."/>
            <person name="Ichikawa N."/>
            <person name="Kimura A."/>
            <person name="Fujita N."/>
        </authorList>
    </citation>
    <scope>NUCLEOTIDE SEQUENCE [LARGE SCALE GENOMIC DNA]</scope>
    <source>
        <strain evidence="7 8">NBRC 104936</strain>
    </source>
</reference>
<gene>
    <name evidence="7" type="ORF">SCH01S_25_01100</name>
</gene>
<dbReference type="Proteomes" id="UP000033202">
    <property type="component" value="Unassembled WGS sequence"/>
</dbReference>
<feature type="domain" description="D-isomer specific 2-hydroxyacid dehydrogenase catalytic" evidence="5">
    <location>
        <begin position="9"/>
        <end position="324"/>
    </location>
</feature>
<dbReference type="InterPro" id="IPR050223">
    <property type="entry name" value="D-isomer_2-hydroxyacid_DH"/>
</dbReference>
<dbReference type="Gene3D" id="3.40.50.720">
    <property type="entry name" value="NAD(P)-binding Rossmann-like Domain"/>
    <property type="match status" value="2"/>
</dbReference>
<dbReference type="OrthoDB" id="9793626at2"/>
<dbReference type="SUPFAM" id="SSF51735">
    <property type="entry name" value="NAD(P)-binding Rossmann-fold domains"/>
    <property type="match status" value="1"/>
</dbReference>
<dbReference type="CDD" id="cd05301">
    <property type="entry name" value="GDH"/>
    <property type="match status" value="1"/>
</dbReference>